<dbReference type="AlphaFoldDB" id="A0A076EUE8"/>
<dbReference type="EMBL" id="CP008947">
    <property type="protein sequence ID" value="AII08863.1"/>
    <property type="molecule type" value="Genomic_DNA"/>
</dbReference>
<dbReference type="PATRIC" id="fig|37919.13.peg.6140"/>
<organism evidence="2 4">
    <name type="scientific">Rhodococcus opacus</name>
    <name type="common">Nocardia opaca</name>
    <dbReference type="NCBI Taxonomy" id="37919"/>
    <lineage>
        <taxon>Bacteria</taxon>
        <taxon>Bacillati</taxon>
        <taxon>Actinomycetota</taxon>
        <taxon>Actinomycetes</taxon>
        <taxon>Mycobacteriales</taxon>
        <taxon>Nocardiaceae</taxon>
        <taxon>Rhodococcus</taxon>
    </lineage>
</organism>
<evidence type="ECO:0000313" key="2">
    <source>
        <dbReference type="EMBL" id="AII08863.1"/>
    </source>
</evidence>
<protein>
    <submittedName>
        <fullName evidence="2">Isochorismatase</fullName>
    </submittedName>
</protein>
<dbReference type="Pfam" id="PF00550">
    <property type="entry name" value="PP-binding"/>
    <property type="match status" value="1"/>
</dbReference>
<sequence length="82" mass="8911">MTVSSAPSTVPTRDRIRADVADVLDVPVAEIDDSANLLDEGMDSVRVMALVERWRADGVQVDLVDLVGEPTLDAWFEVTAAR</sequence>
<dbReference type="Proteomes" id="UP000028488">
    <property type="component" value="Chromosome"/>
</dbReference>
<dbReference type="InterPro" id="IPR036736">
    <property type="entry name" value="ACP-like_sf"/>
</dbReference>
<reference evidence="3 5" key="2">
    <citation type="submission" date="2014-07" db="EMBL/GenBank/DDBJ databases">
        <authorList>
            <person name="Zhang J.E."/>
            <person name="Yang H."/>
            <person name="Guo J."/>
            <person name="Deng Z."/>
            <person name="Luo H."/>
            <person name="Luo M."/>
            <person name="Zhao B."/>
        </authorList>
    </citation>
    <scope>NUCLEOTIDE SEQUENCE [LARGE SCALE GENOMIC DNA]</scope>
    <source>
        <strain evidence="3 5">1CP</strain>
    </source>
</reference>
<dbReference type="Gene3D" id="1.10.1200.10">
    <property type="entry name" value="ACP-like"/>
    <property type="match status" value="1"/>
</dbReference>
<dbReference type="EMBL" id="CP009111">
    <property type="protein sequence ID" value="ANS30502.1"/>
    <property type="molecule type" value="Genomic_DNA"/>
</dbReference>
<reference evidence="2 4" key="1">
    <citation type="submission" date="2014-07" db="EMBL/GenBank/DDBJ databases">
        <title>Genome Sequence of Rhodococcus opacus Strain R7, a Biodegrader of Mono- and Polycyclic Aromatic Hydrocarbons.</title>
        <authorList>
            <person name="Di Gennaro P."/>
            <person name="Zampolli J."/>
            <person name="Presti I."/>
            <person name="Cappelletti M."/>
            <person name="D'Ursi P."/>
            <person name="Orro A."/>
            <person name="Mezzelani A."/>
            <person name="Milanesi L."/>
        </authorList>
    </citation>
    <scope>NUCLEOTIDE SEQUENCE [LARGE SCALE GENOMIC DNA]</scope>
    <source>
        <strain evidence="2 4">R7</strain>
    </source>
</reference>
<dbReference type="RefSeq" id="WP_037230874.1">
    <property type="nucleotide sequence ID" value="NZ_CP008947.1"/>
</dbReference>
<evidence type="ECO:0000313" key="3">
    <source>
        <dbReference type="EMBL" id="ANS30502.1"/>
    </source>
</evidence>
<name>A0A076EUE8_RHOOP</name>
<dbReference type="SUPFAM" id="SSF47336">
    <property type="entry name" value="ACP-like"/>
    <property type="match status" value="1"/>
</dbReference>
<evidence type="ECO:0000313" key="4">
    <source>
        <dbReference type="Proteomes" id="UP000028488"/>
    </source>
</evidence>
<dbReference type="Proteomes" id="UP000186108">
    <property type="component" value="Chromosome"/>
</dbReference>
<accession>A0A076EUE8</accession>
<dbReference type="PROSITE" id="PS50075">
    <property type="entry name" value="CARRIER"/>
    <property type="match status" value="1"/>
</dbReference>
<gene>
    <name evidence="2" type="ORF">EP51_31240</name>
    <name evidence="3" type="ORF">R1CP_29365</name>
</gene>
<dbReference type="InterPro" id="IPR009081">
    <property type="entry name" value="PP-bd_ACP"/>
</dbReference>
<evidence type="ECO:0000313" key="5">
    <source>
        <dbReference type="Proteomes" id="UP000186108"/>
    </source>
</evidence>
<feature type="domain" description="Carrier" evidence="1">
    <location>
        <begin position="7"/>
        <end position="82"/>
    </location>
</feature>
<proteinExistence type="predicted"/>
<evidence type="ECO:0000259" key="1">
    <source>
        <dbReference type="PROSITE" id="PS50075"/>
    </source>
</evidence>
<dbReference type="eggNOG" id="COG3433">
    <property type="taxonomic scope" value="Bacteria"/>
</dbReference>